<reference evidence="1 2" key="1">
    <citation type="submission" date="2024-09" db="EMBL/GenBank/DDBJ databases">
        <authorList>
            <person name="Sun Q."/>
            <person name="Mori K."/>
        </authorList>
    </citation>
    <scope>NUCLEOTIDE SEQUENCE [LARGE SCALE GENOMIC DNA]</scope>
    <source>
        <strain evidence="1 2">NCAIM B.02415</strain>
    </source>
</reference>
<proteinExistence type="predicted"/>
<keyword evidence="2" id="KW-1185">Reference proteome</keyword>
<evidence type="ECO:0000313" key="1">
    <source>
        <dbReference type="EMBL" id="MFC0515140.1"/>
    </source>
</evidence>
<evidence type="ECO:0000313" key="2">
    <source>
        <dbReference type="Proteomes" id="UP001589828"/>
    </source>
</evidence>
<comment type="caution">
    <text evidence="1">The sequence shown here is derived from an EMBL/GenBank/DDBJ whole genome shotgun (WGS) entry which is preliminary data.</text>
</comment>
<accession>A0ABV6L6P5</accession>
<dbReference type="Proteomes" id="UP001589828">
    <property type="component" value="Unassembled WGS sequence"/>
</dbReference>
<dbReference type="EMBL" id="JBHLTS010000022">
    <property type="protein sequence ID" value="MFC0515140.1"/>
    <property type="molecule type" value="Genomic_DNA"/>
</dbReference>
<organism evidence="1 2">
    <name type="scientific">Mucilaginibacter angelicae</name>
    <dbReference type="NCBI Taxonomy" id="869718"/>
    <lineage>
        <taxon>Bacteria</taxon>
        <taxon>Pseudomonadati</taxon>
        <taxon>Bacteroidota</taxon>
        <taxon>Sphingobacteriia</taxon>
        <taxon>Sphingobacteriales</taxon>
        <taxon>Sphingobacteriaceae</taxon>
        <taxon>Mucilaginibacter</taxon>
    </lineage>
</organism>
<dbReference type="RefSeq" id="WP_377022979.1">
    <property type="nucleotide sequence ID" value="NZ_JBHLTS010000022.1"/>
</dbReference>
<name>A0ABV6L6P5_9SPHI</name>
<protein>
    <submittedName>
        <fullName evidence="1">Uncharacterized protein</fullName>
    </submittedName>
</protein>
<sequence length="469" mass="51923">MALTIGTDSTGNFSGVMGVYQGQTDPLFLGLKNLSTLITGDNGAAFSIGFDTRTSPAQVRLYFDIGNARWGSELNNNYGLVMTSETVFDTLPILPSVFSPDIAYKDSYSNFQEPTSWRRGFSTSAVDMVSPDLLRQKQINDPYFPYNSGDSSAAFTSGGSCGFIANVPPASQDGTPLCASIISPIGIDIDGPASDEMNNLINAIKNSSISFAICEVSNDDLQSGRALAKAAAVLEIDLNKIIMVQMFGNSLLITVDDAEGYYPVFYVDVDADSSTTTKRIYSIDINSLQSLRFYRVSDIFERFIDFANKVGYSNTDYPSRPGYFLRSYDTNDKNRVKTILSGSAHFVGTKYKIYCVQKGSNRQQNGSLQNYFTCFGGVEWKVRRGFNKDTLSFGPIEISQPAPLNDGDLTNYNKWLNDESSMPELSNYFSALRSQVTGPPNQLQWFTPYYPLEARMTSFYENNTEFSNF</sequence>
<gene>
    <name evidence="1" type="ORF">ACFFGT_13055</name>
</gene>